<comment type="similarity">
    <text evidence="3">Belongs to the class-V pyridoxal-phosphate-dependent aminotransferase family.</text>
</comment>
<organism evidence="6 7">
    <name type="scientific">Pseudomonas syringae pv. avii</name>
    <dbReference type="NCBI Taxonomy" id="663959"/>
    <lineage>
        <taxon>Bacteria</taxon>
        <taxon>Pseudomonadati</taxon>
        <taxon>Pseudomonadota</taxon>
        <taxon>Gammaproteobacteria</taxon>
        <taxon>Pseudomonadales</taxon>
        <taxon>Pseudomonadaceae</taxon>
        <taxon>Pseudomonas</taxon>
        <taxon>Pseudomonas syringae</taxon>
    </lineage>
</organism>
<feature type="domain" description="Aminotransferase class V" evidence="5">
    <location>
        <begin position="28"/>
        <end position="365"/>
    </location>
</feature>
<dbReference type="RefSeq" id="WP_014719855.1">
    <property type="nucleotide sequence ID" value="NZ_RBUA01000944.1"/>
</dbReference>
<dbReference type="PROSITE" id="PS00595">
    <property type="entry name" value="AA_TRANSFER_CLASS_5"/>
    <property type="match status" value="1"/>
</dbReference>
<dbReference type="AlphaFoldDB" id="A0A3M5V5F0"/>
<dbReference type="Gene3D" id="3.40.640.10">
    <property type="entry name" value="Type I PLP-dependent aspartate aminotransferase-like (Major domain)"/>
    <property type="match status" value="1"/>
</dbReference>
<comment type="caution">
    <text evidence="6">The sequence shown here is derived from an EMBL/GenBank/DDBJ whole genome shotgun (WGS) entry which is preliminary data.</text>
</comment>
<keyword evidence="2" id="KW-0663">Pyridoxal phosphate</keyword>
<sequence>MNRVHLNTAGAGLMSSATLNAIQRFTSIEAQIGSYEAELAYEELLNVDLYRVMAGLLNAQPSQIGFFSSATEAWTSILGKLQFPRGKRVWVSTSEYAANLIFFNYLKLSSDIRVEVIPTTATSPLDLEWVRRHLDDDVFLVSVSHLPSCCGVINPVEALGALLKDANALYVVDACQSLGQLPLDVRDIHCDLLTGAGRKFLCGPRGSGVAYVSPRLLGQLQLNFADLHAASTDGQVNRLDVASARVLEIAEKSLSAQVGMHTALQEYVQVGGGQVSTEPYALLAKELRRLPQLTLMCDQFEQTGIVSFVPHNLPAKAFVGQARELGLNLWAGTTAHTPLLLKDLGVTHFVRASVGRHITLAQVEQALLTLRSL</sequence>
<evidence type="ECO:0000313" key="6">
    <source>
        <dbReference type="EMBL" id="RMU53186.1"/>
    </source>
</evidence>
<evidence type="ECO:0000256" key="3">
    <source>
        <dbReference type="RuleBase" id="RU004075"/>
    </source>
</evidence>
<proteinExistence type="inferred from homology"/>
<evidence type="ECO:0000313" key="7">
    <source>
        <dbReference type="Proteomes" id="UP000280395"/>
    </source>
</evidence>
<dbReference type="InterPro" id="IPR000192">
    <property type="entry name" value="Aminotrans_V_dom"/>
</dbReference>
<dbReference type="Proteomes" id="UP000280395">
    <property type="component" value="Unassembled WGS sequence"/>
</dbReference>
<dbReference type="PANTHER" id="PTHR43586:SF24">
    <property type="entry name" value="BLR4730 PROTEIN"/>
    <property type="match status" value="1"/>
</dbReference>
<reference evidence="6 7" key="1">
    <citation type="submission" date="2018-08" db="EMBL/GenBank/DDBJ databases">
        <title>Recombination of ecologically and evolutionarily significant loci maintains genetic cohesion in the Pseudomonas syringae species complex.</title>
        <authorList>
            <person name="Dillon M."/>
            <person name="Thakur S."/>
            <person name="Almeida R.N.D."/>
            <person name="Weir B.S."/>
            <person name="Guttman D.S."/>
        </authorList>
    </citation>
    <scope>NUCLEOTIDE SEQUENCE [LARGE SCALE GENOMIC DNA]</scope>
    <source>
        <strain evidence="6 7">ICMP 14479</strain>
    </source>
</reference>
<dbReference type="Pfam" id="PF00266">
    <property type="entry name" value="Aminotran_5"/>
    <property type="match status" value="1"/>
</dbReference>
<dbReference type="InterPro" id="IPR015421">
    <property type="entry name" value="PyrdxlP-dep_Trfase_major"/>
</dbReference>
<comment type="cofactor">
    <cofactor evidence="1 4">
        <name>pyridoxal 5'-phosphate</name>
        <dbReference type="ChEBI" id="CHEBI:597326"/>
    </cofactor>
</comment>
<dbReference type="PANTHER" id="PTHR43586">
    <property type="entry name" value="CYSTEINE DESULFURASE"/>
    <property type="match status" value="1"/>
</dbReference>
<dbReference type="EMBL" id="RBUA01000944">
    <property type="protein sequence ID" value="RMU53186.1"/>
    <property type="molecule type" value="Genomic_DNA"/>
</dbReference>
<gene>
    <name evidence="6" type="ORF">ALP29_02555</name>
</gene>
<dbReference type="InterPro" id="IPR015422">
    <property type="entry name" value="PyrdxlP-dep_Trfase_small"/>
</dbReference>
<dbReference type="GeneID" id="99638520"/>
<dbReference type="Gene3D" id="3.90.1150.10">
    <property type="entry name" value="Aspartate Aminotransferase, domain 1"/>
    <property type="match status" value="1"/>
</dbReference>
<evidence type="ECO:0000256" key="4">
    <source>
        <dbReference type="RuleBase" id="RU004504"/>
    </source>
</evidence>
<evidence type="ECO:0000256" key="1">
    <source>
        <dbReference type="ARBA" id="ARBA00001933"/>
    </source>
</evidence>
<accession>A0A3M5V5F0</accession>
<protein>
    <recommendedName>
        <fullName evidence="5">Aminotransferase class V domain-containing protein</fullName>
    </recommendedName>
</protein>
<evidence type="ECO:0000256" key="2">
    <source>
        <dbReference type="ARBA" id="ARBA00022898"/>
    </source>
</evidence>
<evidence type="ECO:0000259" key="5">
    <source>
        <dbReference type="Pfam" id="PF00266"/>
    </source>
</evidence>
<dbReference type="InterPro" id="IPR020578">
    <property type="entry name" value="Aminotrans_V_PyrdxlP_BS"/>
</dbReference>
<name>A0A3M5V5F0_PSESX</name>
<dbReference type="InterPro" id="IPR015424">
    <property type="entry name" value="PyrdxlP-dep_Trfase"/>
</dbReference>
<dbReference type="SUPFAM" id="SSF53383">
    <property type="entry name" value="PLP-dependent transferases"/>
    <property type="match status" value="1"/>
</dbReference>